<evidence type="ECO:0000256" key="1">
    <source>
        <dbReference type="SAM" id="Phobius"/>
    </source>
</evidence>
<reference evidence="3" key="1">
    <citation type="submission" date="2018-09" db="EMBL/GenBank/DDBJ databases">
        <title>Chryseolinea sp. KIS68-18 isolated from soil.</title>
        <authorList>
            <person name="Weon H.-Y."/>
            <person name="Kwon S.-W."/>
            <person name="Lee S.A."/>
        </authorList>
    </citation>
    <scope>NUCLEOTIDE SEQUENCE [LARGE SCALE GENOMIC DNA]</scope>
    <source>
        <strain evidence="3">KIS68-18</strain>
    </source>
</reference>
<keyword evidence="1" id="KW-1133">Transmembrane helix</keyword>
<evidence type="ECO:0000313" key="2">
    <source>
        <dbReference type="EMBL" id="AYB32706.1"/>
    </source>
</evidence>
<dbReference type="RefSeq" id="WP_119755956.1">
    <property type="nucleotide sequence ID" value="NZ_CP032382.1"/>
</dbReference>
<feature type="transmembrane region" description="Helical" evidence="1">
    <location>
        <begin position="20"/>
        <end position="44"/>
    </location>
</feature>
<organism evidence="2 3">
    <name type="scientific">Chryseolinea soli</name>
    <dbReference type="NCBI Taxonomy" id="2321403"/>
    <lineage>
        <taxon>Bacteria</taxon>
        <taxon>Pseudomonadati</taxon>
        <taxon>Bacteroidota</taxon>
        <taxon>Cytophagia</taxon>
        <taxon>Cytophagales</taxon>
        <taxon>Fulvivirgaceae</taxon>
        <taxon>Chryseolinea</taxon>
    </lineage>
</organism>
<dbReference type="InterPro" id="IPR007404">
    <property type="entry name" value="YdjM-like"/>
</dbReference>
<feature type="transmembrane region" description="Helical" evidence="1">
    <location>
        <begin position="126"/>
        <end position="147"/>
    </location>
</feature>
<evidence type="ECO:0008006" key="4">
    <source>
        <dbReference type="Google" id="ProtNLM"/>
    </source>
</evidence>
<dbReference type="AlphaFoldDB" id="A0A385SQA6"/>
<dbReference type="EMBL" id="CP032382">
    <property type="protein sequence ID" value="AYB32706.1"/>
    <property type="molecule type" value="Genomic_DNA"/>
</dbReference>
<protein>
    <recommendedName>
        <fullName evidence="4">Metal-dependent hydrolase</fullName>
    </recommendedName>
</protein>
<sequence length="213" mass="24439">MYAINHAATSLLLKKDRPNVPILPLLISTQVVELFWVAFNYLGIEHFSVRDGKLHLDFLPYSHSIFSSLLLSLISYGIVRWIVKNKPLALPFALGVLSHVALDILFHEKDIRLSPFSETPVWGLGIISFPFLNFVLEFLYGIFCWWYFKGNKRLLAAIILFNIFDLPVMLASGKALDVFILYPAILPTFILLQILITWYLVARFSKSADENRH</sequence>
<keyword evidence="1" id="KW-0812">Transmembrane</keyword>
<dbReference type="Proteomes" id="UP000266183">
    <property type="component" value="Chromosome"/>
</dbReference>
<feature type="transmembrane region" description="Helical" evidence="1">
    <location>
        <begin position="179"/>
        <end position="202"/>
    </location>
</feature>
<proteinExistence type="predicted"/>
<accession>A0A385SQA6</accession>
<feature type="transmembrane region" description="Helical" evidence="1">
    <location>
        <begin position="64"/>
        <end position="83"/>
    </location>
</feature>
<dbReference type="OrthoDB" id="327431at2"/>
<evidence type="ECO:0000313" key="3">
    <source>
        <dbReference type="Proteomes" id="UP000266183"/>
    </source>
</evidence>
<keyword evidence="3" id="KW-1185">Reference proteome</keyword>
<feature type="transmembrane region" description="Helical" evidence="1">
    <location>
        <begin position="154"/>
        <end position="173"/>
    </location>
</feature>
<dbReference type="Pfam" id="PF04307">
    <property type="entry name" value="YdjM"/>
    <property type="match status" value="1"/>
</dbReference>
<feature type="transmembrane region" description="Helical" evidence="1">
    <location>
        <begin position="88"/>
        <end position="106"/>
    </location>
</feature>
<gene>
    <name evidence="2" type="ORF">D4L85_19935</name>
</gene>
<dbReference type="KEGG" id="chk:D4L85_19935"/>
<name>A0A385SQA6_9BACT</name>
<keyword evidence="1" id="KW-0472">Membrane</keyword>